<gene>
    <name evidence="1" type="ORF">HDE68_000069</name>
</gene>
<reference evidence="1 2" key="1">
    <citation type="submission" date="2020-08" db="EMBL/GenBank/DDBJ databases">
        <title>Genomic Encyclopedia of Type Strains, Phase IV (KMG-V): Genome sequencing to study the core and pangenomes of soil and plant-associated prokaryotes.</title>
        <authorList>
            <person name="Whitman W."/>
        </authorList>
    </citation>
    <scope>NUCLEOTIDE SEQUENCE [LARGE SCALE GENOMIC DNA]</scope>
    <source>
        <strain evidence="1 2">S3M1</strain>
    </source>
</reference>
<proteinExistence type="predicted"/>
<dbReference type="Proteomes" id="UP000537204">
    <property type="component" value="Unassembled WGS sequence"/>
</dbReference>
<comment type="caution">
    <text evidence="1">The sequence shown here is derived from an EMBL/GenBank/DDBJ whole genome shotgun (WGS) entry which is preliminary data.</text>
</comment>
<dbReference type="AlphaFoldDB" id="A0A7W8ZHL0"/>
<dbReference type="RefSeq" id="WP_183877794.1">
    <property type="nucleotide sequence ID" value="NZ_JACHCE010000001.1"/>
</dbReference>
<protein>
    <submittedName>
        <fullName evidence="1">Uncharacterized protein</fullName>
    </submittedName>
</protein>
<name>A0A7W8ZHL0_9SPHI</name>
<accession>A0A7W8ZHL0</accession>
<sequence length="217" mass="24594">MAIVTKSHLGTFTGKIGNMVIYQLKGQIVSRAIGKSHKPATINQKTSRMAIEKLNHFFRDIKGYINVGFELEAKGTTSNQFNMAMRSNRLHIKGLYPEVEIEFAKMLVTKGLMPVVKNAKAKILTSGLKVTWDNQSAEKGMRQDDQLMLLAYFPGTIIKTRIFTTEVRRAEGRYTFKLNRDAVMPKAHLYLSFISDNRKIISDSQYLGEISWDNAAK</sequence>
<dbReference type="Pfam" id="PF19781">
    <property type="entry name" value="DUF6266"/>
    <property type="match status" value="1"/>
</dbReference>
<evidence type="ECO:0000313" key="2">
    <source>
        <dbReference type="Proteomes" id="UP000537204"/>
    </source>
</evidence>
<dbReference type="InterPro" id="IPR046233">
    <property type="entry name" value="DUF6266"/>
</dbReference>
<evidence type="ECO:0000313" key="1">
    <source>
        <dbReference type="EMBL" id="MBB5634184.1"/>
    </source>
</evidence>
<organism evidence="1 2">
    <name type="scientific">Pedobacter cryoconitis</name>
    <dbReference type="NCBI Taxonomy" id="188932"/>
    <lineage>
        <taxon>Bacteria</taxon>
        <taxon>Pseudomonadati</taxon>
        <taxon>Bacteroidota</taxon>
        <taxon>Sphingobacteriia</taxon>
        <taxon>Sphingobacteriales</taxon>
        <taxon>Sphingobacteriaceae</taxon>
        <taxon>Pedobacter</taxon>
    </lineage>
</organism>
<dbReference type="EMBL" id="JACHCE010000001">
    <property type="protein sequence ID" value="MBB5634184.1"/>
    <property type="molecule type" value="Genomic_DNA"/>
</dbReference>